<evidence type="ECO:0000313" key="2">
    <source>
        <dbReference type="Proteomes" id="UP000075455"/>
    </source>
</evidence>
<dbReference type="RefSeq" id="WP_061580422.1">
    <property type="nucleotide sequence ID" value="NZ_CP040553.1"/>
</dbReference>
<dbReference type="EMBL" id="LQYS01000138">
    <property type="protein sequence ID" value="KYD04141.1"/>
    <property type="molecule type" value="Genomic_DNA"/>
</dbReference>
<name>A0A150KVL6_9BACL</name>
<dbReference type="PATRIC" id="fig|81408.3.peg.2401"/>
<comment type="caution">
    <text evidence="1">The sequence shown here is derived from an EMBL/GenBank/DDBJ whole genome shotgun (WGS) entry which is preliminary data.</text>
</comment>
<proteinExistence type="predicted"/>
<accession>A0A150KVL6</accession>
<reference evidence="1 2" key="1">
    <citation type="submission" date="2016-01" db="EMBL/GenBank/DDBJ databases">
        <title>Draft Genome Sequences of Seven Thermophilic Sporeformers Isolated from Foods.</title>
        <authorList>
            <person name="Berendsen E.M."/>
            <person name="Wells-Bennik M.H."/>
            <person name="Krawcyk A.O."/>
            <person name="De Jong A."/>
            <person name="Holsappel S."/>
            <person name="Eijlander R.T."/>
            <person name="Kuipers O.P."/>
        </authorList>
    </citation>
    <scope>NUCLEOTIDE SEQUENCE [LARGE SCALE GENOMIC DNA]</scope>
    <source>
        <strain evidence="1 2">B4119</strain>
    </source>
</reference>
<sequence length="444" mass="52699">MSSFSIEQSAEQIYHPKIKEYFKEVLQSYINGSYRSAVVMLYSVVVCDLIYKLKDLKELYDDETAKGILEKVEKAQRANPNSGDWEKVLIEEVKEKTLLLEPADKISIDALRQHRHLSAHPVLTQEDLLSTPNKETVRALMRNMLEGLLTKNPVMSRKVFDTILQDLAQHKKFFPNDSSLEEYIESRYLKNTNEQMRNLIFKNLWGIVFNCTSEDCNSNREINFRTLKILFKKYKASLLKYISENPIPFNKFKEGSESILKRLTEFIGSNPEVYKFFDDPTKTKLKAQIEQEWSLKVRSPFLRESMEQHFDYLIKEMHWTEYGYSEEKFYESYILLDKNERDLLFSWASENDCLDKYYHLLIQQFIHSSNYDTADHTFRLFIEPNLKHFNREHFLSLYDGINRNRQCHGRRDAKYDNTQIKKYSDSVLGSDFDYKGKFPNVTFQ</sequence>
<dbReference type="AlphaFoldDB" id="A0A150KVL6"/>
<dbReference type="GeneID" id="301192689"/>
<protein>
    <submittedName>
        <fullName evidence="1">Uncharacterized protein</fullName>
    </submittedName>
</protein>
<evidence type="ECO:0000313" key="1">
    <source>
        <dbReference type="EMBL" id="KYD04141.1"/>
    </source>
</evidence>
<gene>
    <name evidence="1" type="ORF">B4119_0176</name>
</gene>
<dbReference type="Proteomes" id="UP000075455">
    <property type="component" value="Unassembled WGS sequence"/>
</dbReference>
<organism evidence="1 2">
    <name type="scientific">Saccharococcus caldoxylosilyticus</name>
    <dbReference type="NCBI Taxonomy" id="81408"/>
    <lineage>
        <taxon>Bacteria</taxon>
        <taxon>Bacillati</taxon>
        <taxon>Bacillota</taxon>
        <taxon>Bacilli</taxon>
        <taxon>Bacillales</taxon>
        <taxon>Anoxybacillaceae</taxon>
        <taxon>Saccharococcus</taxon>
    </lineage>
</organism>